<name>A0AAW0CJK8_9AGAR</name>
<evidence type="ECO:0000313" key="2">
    <source>
        <dbReference type="Proteomes" id="UP001383192"/>
    </source>
</evidence>
<gene>
    <name evidence="1" type="ORF">VNI00_010393</name>
</gene>
<dbReference type="Proteomes" id="UP001383192">
    <property type="component" value="Unassembled WGS sequence"/>
</dbReference>
<organism evidence="1 2">
    <name type="scientific">Paramarasmius palmivorus</name>
    <dbReference type="NCBI Taxonomy" id="297713"/>
    <lineage>
        <taxon>Eukaryota</taxon>
        <taxon>Fungi</taxon>
        <taxon>Dikarya</taxon>
        <taxon>Basidiomycota</taxon>
        <taxon>Agaricomycotina</taxon>
        <taxon>Agaricomycetes</taxon>
        <taxon>Agaricomycetidae</taxon>
        <taxon>Agaricales</taxon>
        <taxon>Marasmiineae</taxon>
        <taxon>Marasmiaceae</taxon>
        <taxon>Paramarasmius</taxon>
    </lineage>
</organism>
<reference evidence="1 2" key="1">
    <citation type="submission" date="2024-01" db="EMBL/GenBank/DDBJ databases">
        <title>A draft genome for a cacao thread blight-causing isolate of Paramarasmius palmivorus.</title>
        <authorList>
            <person name="Baruah I.K."/>
            <person name="Bukari Y."/>
            <person name="Amoako-Attah I."/>
            <person name="Meinhardt L.W."/>
            <person name="Bailey B.A."/>
            <person name="Cohen S.P."/>
        </authorList>
    </citation>
    <scope>NUCLEOTIDE SEQUENCE [LARGE SCALE GENOMIC DNA]</scope>
    <source>
        <strain evidence="1 2">GH-12</strain>
    </source>
</reference>
<dbReference type="EMBL" id="JAYKXP010000041">
    <property type="protein sequence ID" value="KAK7039001.1"/>
    <property type="molecule type" value="Genomic_DNA"/>
</dbReference>
<protein>
    <submittedName>
        <fullName evidence="1">Uncharacterized protein</fullName>
    </submittedName>
</protein>
<dbReference type="AlphaFoldDB" id="A0AAW0CJK8"/>
<sequence length="243" mass="27501">MSVFPRKEGLGHNYEVYKAMDALCATYPHRVEDRILSHVDRVARKNSPYISYSTVYISSHLLNLVPMEIDHYYTQRDDLFLQPKQQPTTQDTEMFTSNGHITASPFSNYQAPIVIDLDDYSDQKVSWEEVDEFLGTVDLTTPRPIAGSKRVMKATGAQIGMPQTRPEIEVFQSVSAMQGQWQKFAEELRTECYNQSKILTGGPPKSWNGFLNCSKQTVPPNPPFIMIPRSAVNLGSDVEMNDG</sequence>
<evidence type="ECO:0000313" key="1">
    <source>
        <dbReference type="EMBL" id="KAK7039001.1"/>
    </source>
</evidence>
<accession>A0AAW0CJK8</accession>
<keyword evidence="2" id="KW-1185">Reference proteome</keyword>
<comment type="caution">
    <text evidence="1">The sequence shown here is derived from an EMBL/GenBank/DDBJ whole genome shotgun (WGS) entry which is preliminary data.</text>
</comment>
<proteinExistence type="predicted"/>